<comment type="similarity">
    <text evidence="2">Belongs to the major facilitator superfamily. Bcr/CmlA family.</text>
</comment>
<gene>
    <name evidence="11" type="ORF">FK530_19650</name>
</gene>
<evidence type="ECO:0000256" key="6">
    <source>
        <dbReference type="ARBA" id="ARBA00022989"/>
    </source>
</evidence>
<dbReference type="EMBL" id="VIGX01000016">
    <property type="protein sequence ID" value="TWS27193.1"/>
    <property type="molecule type" value="Genomic_DNA"/>
</dbReference>
<feature type="transmembrane region" description="Helical" evidence="9">
    <location>
        <begin position="281"/>
        <end position="299"/>
    </location>
</feature>
<keyword evidence="3" id="KW-0813">Transport</keyword>
<evidence type="ECO:0000256" key="1">
    <source>
        <dbReference type="ARBA" id="ARBA00004651"/>
    </source>
</evidence>
<dbReference type="GO" id="GO:0005886">
    <property type="term" value="C:plasma membrane"/>
    <property type="evidence" value="ECO:0007669"/>
    <property type="project" value="UniProtKB-SubCell"/>
</dbReference>
<keyword evidence="6 9" id="KW-1133">Transmembrane helix</keyword>
<keyword evidence="12" id="KW-1185">Reference proteome</keyword>
<feature type="transmembrane region" description="Helical" evidence="9">
    <location>
        <begin position="76"/>
        <end position="96"/>
    </location>
</feature>
<feature type="domain" description="Major facilitator superfamily (MFS) profile" evidence="10">
    <location>
        <begin position="41"/>
        <end position="421"/>
    </location>
</feature>
<dbReference type="NCBIfam" id="TIGR00710">
    <property type="entry name" value="efflux_Bcr_CflA"/>
    <property type="match status" value="1"/>
</dbReference>
<dbReference type="InterPro" id="IPR004812">
    <property type="entry name" value="Efflux_drug-R_Bcr/CmlA"/>
</dbReference>
<feature type="region of interest" description="Disordered" evidence="8">
    <location>
        <begin position="1"/>
        <end position="32"/>
    </location>
</feature>
<evidence type="ECO:0000259" key="10">
    <source>
        <dbReference type="PROSITE" id="PS50850"/>
    </source>
</evidence>
<evidence type="ECO:0000256" key="7">
    <source>
        <dbReference type="ARBA" id="ARBA00023136"/>
    </source>
</evidence>
<proteinExistence type="inferred from homology"/>
<feature type="transmembrane region" description="Helical" evidence="9">
    <location>
        <begin position="398"/>
        <end position="417"/>
    </location>
</feature>
<evidence type="ECO:0000256" key="3">
    <source>
        <dbReference type="ARBA" id="ARBA00022448"/>
    </source>
</evidence>
<evidence type="ECO:0000313" key="12">
    <source>
        <dbReference type="Proteomes" id="UP000319375"/>
    </source>
</evidence>
<feature type="transmembrane region" description="Helical" evidence="9">
    <location>
        <begin position="195"/>
        <end position="215"/>
    </location>
</feature>
<keyword evidence="4" id="KW-1003">Cell membrane</keyword>
<dbReference type="InterPro" id="IPR020846">
    <property type="entry name" value="MFS_dom"/>
</dbReference>
<feature type="transmembrane region" description="Helical" evidence="9">
    <location>
        <begin position="165"/>
        <end position="183"/>
    </location>
</feature>
<feature type="compositionally biased region" description="Basic and acidic residues" evidence="8">
    <location>
        <begin position="22"/>
        <end position="32"/>
    </location>
</feature>
<feature type="transmembrane region" description="Helical" evidence="9">
    <location>
        <begin position="136"/>
        <end position="153"/>
    </location>
</feature>
<organism evidence="11 12">
    <name type="scientific">Tsukamurella conjunctivitidis</name>
    <dbReference type="NCBI Taxonomy" id="2592068"/>
    <lineage>
        <taxon>Bacteria</taxon>
        <taxon>Bacillati</taxon>
        <taxon>Actinomycetota</taxon>
        <taxon>Actinomycetes</taxon>
        <taxon>Mycobacteriales</taxon>
        <taxon>Tsukamurellaceae</taxon>
        <taxon>Tsukamurella</taxon>
    </lineage>
</organism>
<name>A0A5C5RXG8_9ACTN</name>
<dbReference type="SUPFAM" id="SSF103473">
    <property type="entry name" value="MFS general substrate transporter"/>
    <property type="match status" value="1"/>
</dbReference>
<feature type="transmembrane region" description="Helical" evidence="9">
    <location>
        <begin position="311"/>
        <end position="332"/>
    </location>
</feature>
<dbReference type="InterPro" id="IPR036259">
    <property type="entry name" value="MFS_trans_sf"/>
</dbReference>
<feature type="transmembrane region" description="Helical" evidence="9">
    <location>
        <begin position="373"/>
        <end position="392"/>
    </location>
</feature>
<evidence type="ECO:0000256" key="2">
    <source>
        <dbReference type="ARBA" id="ARBA00006236"/>
    </source>
</evidence>
<dbReference type="FunFam" id="1.20.1720.10:FF:000005">
    <property type="entry name" value="Bcr/CflA family efflux transporter"/>
    <property type="match status" value="1"/>
</dbReference>
<dbReference type="Pfam" id="PF07690">
    <property type="entry name" value="MFS_1"/>
    <property type="match status" value="1"/>
</dbReference>
<protein>
    <submittedName>
        <fullName evidence="11">Multidrug effflux MFS transporter</fullName>
    </submittedName>
</protein>
<reference evidence="11 12" key="1">
    <citation type="submission" date="2019-06" db="EMBL/GenBank/DDBJ databases">
        <title>Tsukamurella conjunctivitidis sp. nov., Tsukamurella assacharolytica sp. nov. and Tsukamurella sputae sp. nov. isolated from patients with conjunctivitis, bacteraemia (lymphoma) and respiratory infection (sputum) in Hong Kong.</title>
        <authorList>
            <person name="Teng J.L.L."/>
            <person name="Lee H.H."/>
            <person name="Fong J.Y.H."/>
            <person name="Fok K.M.N."/>
            <person name="Lau S.K.P."/>
            <person name="Woo P.C.Y."/>
        </authorList>
    </citation>
    <scope>NUCLEOTIDE SEQUENCE [LARGE SCALE GENOMIC DNA]</scope>
    <source>
        <strain evidence="11 12">HKU72</strain>
    </source>
</reference>
<evidence type="ECO:0000256" key="8">
    <source>
        <dbReference type="SAM" id="MobiDB-lite"/>
    </source>
</evidence>
<dbReference type="Gene3D" id="1.20.1720.10">
    <property type="entry name" value="Multidrug resistance protein D"/>
    <property type="match status" value="1"/>
</dbReference>
<dbReference type="GO" id="GO:1990961">
    <property type="term" value="P:xenobiotic detoxification by transmembrane export across the plasma membrane"/>
    <property type="evidence" value="ECO:0007669"/>
    <property type="project" value="InterPro"/>
</dbReference>
<dbReference type="OrthoDB" id="9814303at2"/>
<accession>A0A5C5RXG8</accession>
<comment type="subcellular location">
    <subcellularLocation>
        <location evidence="1">Cell membrane</location>
        <topology evidence="1">Multi-pass membrane protein</topology>
    </subcellularLocation>
</comment>
<dbReference type="PANTHER" id="PTHR23502:SF132">
    <property type="entry name" value="POLYAMINE TRANSPORTER 2-RELATED"/>
    <property type="match status" value="1"/>
</dbReference>
<dbReference type="InterPro" id="IPR011701">
    <property type="entry name" value="MFS"/>
</dbReference>
<evidence type="ECO:0000256" key="5">
    <source>
        <dbReference type="ARBA" id="ARBA00022692"/>
    </source>
</evidence>
<keyword evidence="5 9" id="KW-0812">Transmembrane</keyword>
<dbReference type="AlphaFoldDB" id="A0A5C5RXG8"/>
<dbReference type="PROSITE" id="PS00216">
    <property type="entry name" value="SUGAR_TRANSPORT_1"/>
    <property type="match status" value="1"/>
</dbReference>
<keyword evidence="7 9" id="KW-0472">Membrane</keyword>
<dbReference type="PROSITE" id="PS50850">
    <property type="entry name" value="MFS"/>
    <property type="match status" value="1"/>
</dbReference>
<sequence>MLRPAAEPSNHGPAGLSPGRHLRLDRPVSDSRANSRGDLRLALILGSLSAFGPITTDLYLPALPAAAGDLGASQPAIQATLTACLIGLAVGQIFVGPLSDSIGRRRPMIAGMALFIVSSLLCAAAPSVYLLDAARLLQGAAGAAGIVLSLAIVRDLFDGVAAARMISALMAVGGVAPIVAPLAGAQLLRVTDWRGLFVVLGVLGVALLAVAVVSVPETLAAADRRPVGWGSVAGGFAALARDRRFVALTLTGGLAFAAMFAYISTSAFVFQSHYGYSESEFSLVFAVNAVGLLSTNIVAGRLVGRVPVTTLVRIGLAGMTIGAVASLAALAAAQPPLVIASLFVTVSSLGLVMPTVSALALDDHGDLAGTASAALGAARMVLGGVAALFAGIGGNPVVLGTVMVLCALGAAASFVIAKRTPTASR</sequence>
<dbReference type="PANTHER" id="PTHR23502">
    <property type="entry name" value="MAJOR FACILITATOR SUPERFAMILY"/>
    <property type="match status" value="1"/>
</dbReference>
<feature type="transmembrane region" description="Helical" evidence="9">
    <location>
        <begin position="108"/>
        <end position="130"/>
    </location>
</feature>
<evidence type="ECO:0000313" key="11">
    <source>
        <dbReference type="EMBL" id="TWS27193.1"/>
    </source>
</evidence>
<evidence type="ECO:0000256" key="9">
    <source>
        <dbReference type="SAM" id="Phobius"/>
    </source>
</evidence>
<dbReference type="InterPro" id="IPR005829">
    <property type="entry name" value="Sugar_transporter_CS"/>
</dbReference>
<evidence type="ECO:0000256" key="4">
    <source>
        <dbReference type="ARBA" id="ARBA00022475"/>
    </source>
</evidence>
<feature type="transmembrane region" description="Helical" evidence="9">
    <location>
        <begin position="338"/>
        <end position="361"/>
    </location>
</feature>
<dbReference type="Proteomes" id="UP000319375">
    <property type="component" value="Unassembled WGS sequence"/>
</dbReference>
<feature type="transmembrane region" description="Helical" evidence="9">
    <location>
        <begin position="245"/>
        <end position="269"/>
    </location>
</feature>
<dbReference type="CDD" id="cd17320">
    <property type="entry name" value="MFS_MdfA_MDR_like"/>
    <property type="match status" value="1"/>
</dbReference>
<feature type="transmembrane region" description="Helical" evidence="9">
    <location>
        <begin position="39"/>
        <end position="56"/>
    </location>
</feature>
<comment type="caution">
    <text evidence="11">The sequence shown here is derived from an EMBL/GenBank/DDBJ whole genome shotgun (WGS) entry which is preliminary data.</text>
</comment>
<dbReference type="GO" id="GO:0042910">
    <property type="term" value="F:xenobiotic transmembrane transporter activity"/>
    <property type="evidence" value="ECO:0007669"/>
    <property type="project" value="InterPro"/>
</dbReference>